<dbReference type="Proteomes" id="UP000033092">
    <property type="component" value="Chromosome"/>
</dbReference>
<accession>A0A0E3PF53</accession>
<proteinExistence type="predicted"/>
<dbReference type="HOGENOM" id="CLU_065973_0_0_2"/>
<organism evidence="1 2">
    <name type="scientific">Methanosarcina siciliae HI350</name>
    <dbReference type="NCBI Taxonomy" id="1434119"/>
    <lineage>
        <taxon>Archaea</taxon>
        <taxon>Methanobacteriati</taxon>
        <taxon>Methanobacteriota</taxon>
        <taxon>Stenosarchaea group</taxon>
        <taxon>Methanomicrobia</taxon>
        <taxon>Methanosarcinales</taxon>
        <taxon>Methanosarcinaceae</taxon>
        <taxon>Methanosarcina</taxon>
    </lineage>
</organism>
<dbReference type="PATRIC" id="fig|1434119.4.peg.2764"/>
<dbReference type="EMBL" id="CP009507">
    <property type="protein sequence ID" value="AKB32817.1"/>
    <property type="molecule type" value="Genomic_DNA"/>
</dbReference>
<evidence type="ECO:0000313" key="1">
    <source>
        <dbReference type="EMBL" id="AKB32817.1"/>
    </source>
</evidence>
<dbReference type="KEGG" id="msz:MSSIH_2127"/>
<gene>
    <name evidence="1" type="ORF">MSSIH_2127</name>
</gene>
<dbReference type="AlphaFoldDB" id="A0A0E3PF53"/>
<sequence length="280" mass="30994">MIRTKYGDLVPQYGDPGVRKKQLKALSFYKSGKIKNISLEQQTEINTSIGTFPAELVTFFEDGSLNSLFPLNGQISGFWSEEEEGALAQKYDFTFPFGSFSAKIIGLRFYPDGKVRSLILWPNERIIIDTPAGKIPIRVGFKLYEDGSIESAEPAKPVPVETPIGTINAYDANALGIEADKNSLGFERNGRLTSLSTFDIISVKTGSGEKRVTFPKLKPGLTDDYEKVPIKLRFVEDSVTIDDGKQANEYRISDTTFKITGGDYTEQTSCGDCAQCKICF</sequence>
<protein>
    <submittedName>
        <fullName evidence="1">Uncharacterized protein</fullName>
    </submittedName>
</protein>
<name>A0A0E3PF53_9EURY</name>
<reference evidence="1 2" key="1">
    <citation type="submission" date="2014-07" db="EMBL/GenBank/DDBJ databases">
        <title>Methanogenic archaea and the global carbon cycle.</title>
        <authorList>
            <person name="Henriksen J.R."/>
            <person name="Luke J."/>
            <person name="Reinhart S."/>
            <person name="Benedict M.N."/>
            <person name="Youngblut N.D."/>
            <person name="Metcalf M.E."/>
            <person name="Whitaker R.J."/>
            <person name="Metcalf W.W."/>
        </authorList>
    </citation>
    <scope>NUCLEOTIDE SEQUENCE [LARGE SCALE GENOMIC DNA]</scope>
    <source>
        <strain evidence="1 2">HI350</strain>
    </source>
</reference>
<evidence type="ECO:0000313" key="2">
    <source>
        <dbReference type="Proteomes" id="UP000033092"/>
    </source>
</evidence>